<dbReference type="InterPro" id="IPR035911">
    <property type="entry name" value="MurE/MurF_N"/>
</dbReference>
<dbReference type="PANTHER" id="PTHR43024">
    <property type="entry name" value="UDP-N-ACETYLMURAMOYL-TRIPEPTIDE--D-ALANYL-D-ALANINE LIGASE"/>
    <property type="match status" value="1"/>
</dbReference>
<dbReference type="Proteomes" id="UP000035579">
    <property type="component" value="Chromosome"/>
</dbReference>
<dbReference type="SUPFAM" id="SSF63418">
    <property type="entry name" value="MurE/MurF N-terminal domain"/>
    <property type="match status" value="1"/>
</dbReference>
<comment type="catalytic activity">
    <reaction evidence="10 11">
        <text>D-alanyl-D-alanine + UDP-N-acetyl-alpha-D-muramoyl-L-alanyl-gamma-D-glutamyl-meso-2,6-diaminopimelate + ATP = UDP-N-acetyl-alpha-D-muramoyl-L-alanyl-gamma-D-glutamyl-meso-2,6-diaminopimeloyl-D-alanyl-D-alanine + ADP + phosphate + H(+)</text>
        <dbReference type="Rhea" id="RHEA:28374"/>
        <dbReference type="ChEBI" id="CHEBI:15378"/>
        <dbReference type="ChEBI" id="CHEBI:30616"/>
        <dbReference type="ChEBI" id="CHEBI:43474"/>
        <dbReference type="ChEBI" id="CHEBI:57822"/>
        <dbReference type="ChEBI" id="CHEBI:61386"/>
        <dbReference type="ChEBI" id="CHEBI:83905"/>
        <dbReference type="ChEBI" id="CHEBI:456216"/>
        <dbReference type="EC" id="6.3.2.10"/>
    </reaction>
</comment>
<dbReference type="GO" id="GO:0005737">
    <property type="term" value="C:cytoplasm"/>
    <property type="evidence" value="ECO:0007669"/>
    <property type="project" value="UniProtKB-SubCell"/>
</dbReference>
<dbReference type="InterPro" id="IPR036565">
    <property type="entry name" value="Mur-like_cat_sf"/>
</dbReference>
<dbReference type="Gene3D" id="3.40.1190.10">
    <property type="entry name" value="Mur-like, catalytic domain"/>
    <property type="match status" value="1"/>
</dbReference>
<dbReference type="HAMAP" id="MF_02019">
    <property type="entry name" value="MurF"/>
    <property type="match status" value="1"/>
</dbReference>
<dbReference type="GO" id="GO:0009252">
    <property type="term" value="P:peptidoglycan biosynthetic process"/>
    <property type="evidence" value="ECO:0007669"/>
    <property type="project" value="UniProtKB-UniRule"/>
</dbReference>
<evidence type="ECO:0000256" key="7">
    <source>
        <dbReference type="ARBA" id="ARBA00022984"/>
    </source>
</evidence>
<keyword evidence="7 10" id="KW-0573">Peptidoglycan synthesis</keyword>
<evidence type="ECO:0000313" key="15">
    <source>
        <dbReference type="EMBL" id="AKJ06386.1"/>
    </source>
</evidence>
<dbReference type="Pfam" id="PF08245">
    <property type="entry name" value="Mur_ligase_M"/>
    <property type="match status" value="1"/>
</dbReference>
<reference evidence="15 17" key="1">
    <citation type="submission" date="2015-05" db="EMBL/GenBank/DDBJ databases">
        <title>Genome assembly of Archangium gephyra DSM 2261.</title>
        <authorList>
            <person name="Sharma G."/>
            <person name="Subramanian S."/>
        </authorList>
    </citation>
    <scope>NUCLEOTIDE SEQUENCE [LARGE SCALE GENOMIC DNA]</scope>
    <source>
        <strain evidence="15 17">DSM 2261</strain>
    </source>
</reference>
<feature type="binding site" evidence="10">
    <location>
        <begin position="119"/>
        <end position="125"/>
    </location>
    <ligand>
        <name>ATP</name>
        <dbReference type="ChEBI" id="CHEBI:30616"/>
    </ligand>
</feature>
<gene>
    <name evidence="10" type="primary">murF</name>
    <name evidence="15" type="ORF">AA314_08012</name>
    <name evidence="16" type="ORF">ATI61_105627</name>
</gene>
<organism evidence="15 17">
    <name type="scientific">Archangium gephyra</name>
    <dbReference type="NCBI Taxonomy" id="48"/>
    <lineage>
        <taxon>Bacteria</taxon>
        <taxon>Pseudomonadati</taxon>
        <taxon>Myxococcota</taxon>
        <taxon>Myxococcia</taxon>
        <taxon>Myxococcales</taxon>
        <taxon>Cystobacterineae</taxon>
        <taxon>Archangiaceae</taxon>
        <taxon>Archangium</taxon>
    </lineage>
</organism>
<dbReference type="PANTHER" id="PTHR43024:SF1">
    <property type="entry name" value="UDP-N-ACETYLMURAMOYL-TRIPEPTIDE--D-ALANYL-D-ALANINE LIGASE"/>
    <property type="match status" value="1"/>
</dbReference>
<dbReference type="InterPro" id="IPR000713">
    <property type="entry name" value="Mur_ligase_N"/>
</dbReference>
<comment type="pathway">
    <text evidence="10 11">Cell wall biogenesis; peptidoglycan biosynthesis.</text>
</comment>
<dbReference type="NCBIfam" id="TIGR01143">
    <property type="entry name" value="murF"/>
    <property type="match status" value="1"/>
</dbReference>
<dbReference type="InterPro" id="IPR051046">
    <property type="entry name" value="MurCDEF_CellWall_CoF430Synth"/>
</dbReference>
<dbReference type="InterPro" id="IPR013221">
    <property type="entry name" value="Mur_ligase_cen"/>
</dbReference>
<evidence type="ECO:0000256" key="11">
    <source>
        <dbReference type="RuleBase" id="RU004136"/>
    </source>
</evidence>
<evidence type="ECO:0000256" key="2">
    <source>
        <dbReference type="ARBA" id="ARBA00022598"/>
    </source>
</evidence>
<evidence type="ECO:0000259" key="12">
    <source>
        <dbReference type="Pfam" id="PF01225"/>
    </source>
</evidence>
<keyword evidence="9 10" id="KW-0961">Cell wall biogenesis/degradation</keyword>
<dbReference type="InterPro" id="IPR005863">
    <property type="entry name" value="UDP-N-AcMur_synth"/>
</dbReference>
<evidence type="ECO:0000256" key="8">
    <source>
        <dbReference type="ARBA" id="ARBA00023306"/>
    </source>
</evidence>
<keyword evidence="8 10" id="KW-0131">Cell cycle</keyword>
<dbReference type="GO" id="GO:0071555">
    <property type="term" value="P:cell wall organization"/>
    <property type="evidence" value="ECO:0007669"/>
    <property type="project" value="UniProtKB-KW"/>
</dbReference>
<dbReference type="EMBL" id="QUMU01000005">
    <property type="protein sequence ID" value="REG32299.1"/>
    <property type="molecule type" value="Genomic_DNA"/>
</dbReference>
<feature type="domain" description="Mur ligase N-terminal catalytic" evidence="12">
    <location>
        <begin position="27"/>
        <end position="106"/>
    </location>
</feature>
<dbReference type="KEGG" id="age:AA314_08012"/>
<keyword evidence="5 10" id="KW-0067">ATP-binding</keyword>
<evidence type="ECO:0000256" key="10">
    <source>
        <dbReference type="HAMAP-Rule" id="MF_02019"/>
    </source>
</evidence>
<dbReference type="SUPFAM" id="SSF53623">
    <property type="entry name" value="MurD-like peptide ligases, catalytic domain"/>
    <property type="match status" value="1"/>
</dbReference>
<dbReference type="EMBL" id="CP011509">
    <property type="protein sequence ID" value="AKJ06386.1"/>
    <property type="molecule type" value="Genomic_DNA"/>
</dbReference>
<comment type="function">
    <text evidence="10 11">Involved in cell wall formation. Catalyzes the final step in the synthesis of UDP-N-acetylmuramoyl-pentapeptide, the precursor of murein.</text>
</comment>
<evidence type="ECO:0000256" key="3">
    <source>
        <dbReference type="ARBA" id="ARBA00022618"/>
    </source>
</evidence>
<dbReference type="InterPro" id="IPR036615">
    <property type="entry name" value="Mur_ligase_C_dom_sf"/>
</dbReference>
<comment type="similarity">
    <text evidence="10">Belongs to the MurCDEF family. MurF subfamily.</text>
</comment>
<keyword evidence="2 10" id="KW-0436">Ligase</keyword>
<evidence type="ECO:0000313" key="17">
    <source>
        <dbReference type="Proteomes" id="UP000035579"/>
    </source>
</evidence>
<dbReference type="Pfam" id="PF02875">
    <property type="entry name" value="Mur_ligase_C"/>
    <property type="match status" value="1"/>
</dbReference>
<evidence type="ECO:0000256" key="9">
    <source>
        <dbReference type="ARBA" id="ARBA00023316"/>
    </source>
</evidence>
<keyword evidence="18" id="KW-1185">Reference proteome</keyword>
<dbReference type="GO" id="GO:0008360">
    <property type="term" value="P:regulation of cell shape"/>
    <property type="evidence" value="ECO:0007669"/>
    <property type="project" value="UniProtKB-KW"/>
</dbReference>
<dbReference type="AlphaFoldDB" id="A0AAC8QF97"/>
<dbReference type="RefSeq" id="WP_047859686.1">
    <property type="nucleotide sequence ID" value="NZ_CP011509.1"/>
</dbReference>
<dbReference type="GO" id="GO:0051301">
    <property type="term" value="P:cell division"/>
    <property type="evidence" value="ECO:0007669"/>
    <property type="project" value="UniProtKB-KW"/>
</dbReference>
<dbReference type="Pfam" id="PF01225">
    <property type="entry name" value="Mur_ligase"/>
    <property type="match status" value="1"/>
</dbReference>
<dbReference type="GO" id="GO:0047480">
    <property type="term" value="F:UDP-N-acetylmuramoyl-tripeptide-D-alanyl-D-alanine ligase activity"/>
    <property type="evidence" value="ECO:0007669"/>
    <property type="project" value="UniProtKB-UniRule"/>
</dbReference>
<evidence type="ECO:0000259" key="13">
    <source>
        <dbReference type="Pfam" id="PF02875"/>
    </source>
</evidence>
<dbReference type="SUPFAM" id="SSF53244">
    <property type="entry name" value="MurD-like peptide ligases, peptide-binding domain"/>
    <property type="match status" value="1"/>
</dbReference>
<evidence type="ECO:0000256" key="6">
    <source>
        <dbReference type="ARBA" id="ARBA00022960"/>
    </source>
</evidence>
<dbReference type="Proteomes" id="UP000256345">
    <property type="component" value="Unassembled WGS sequence"/>
</dbReference>
<protein>
    <recommendedName>
        <fullName evidence="10 11">UDP-N-acetylmuramoyl-tripeptide--D-alanyl-D-alanine ligase</fullName>
        <ecNumber evidence="10 11">6.3.2.10</ecNumber>
    </recommendedName>
    <alternativeName>
        <fullName evidence="10">D-alanyl-D-alanine-adding enzyme</fullName>
    </alternativeName>
</protein>
<dbReference type="EC" id="6.3.2.10" evidence="10 11"/>
<evidence type="ECO:0000313" key="18">
    <source>
        <dbReference type="Proteomes" id="UP000256345"/>
    </source>
</evidence>
<evidence type="ECO:0000256" key="4">
    <source>
        <dbReference type="ARBA" id="ARBA00022741"/>
    </source>
</evidence>
<keyword evidence="4 10" id="KW-0547">Nucleotide-binding</keyword>
<keyword evidence="1 10" id="KW-0963">Cytoplasm</keyword>
<accession>A0AAC8QF97</accession>
<evidence type="ECO:0000256" key="1">
    <source>
        <dbReference type="ARBA" id="ARBA00022490"/>
    </source>
</evidence>
<dbReference type="Gene3D" id="3.40.1390.10">
    <property type="entry name" value="MurE/MurF, N-terminal domain"/>
    <property type="match status" value="1"/>
</dbReference>
<evidence type="ECO:0000256" key="5">
    <source>
        <dbReference type="ARBA" id="ARBA00022840"/>
    </source>
</evidence>
<evidence type="ECO:0000259" key="14">
    <source>
        <dbReference type="Pfam" id="PF08245"/>
    </source>
</evidence>
<reference evidence="16 18" key="2">
    <citation type="submission" date="2018-08" db="EMBL/GenBank/DDBJ databases">
        <title>Genomic Encyclopedia of Archaeal and Bacterial Type Strains, Phase II (KMG-II): from individual species to whole genera.</title>
        <authorList>
            <person name="Goeker M."/>
        </authorList>
    </citation>
    <scope>NUCLEOTIDE SEQUENCE [LARGE SCALE GENOMIC DNA]</scope>
    <source>
        <strain evidence="16 18">DSM 2261</strain>
    </source>
</reference>
<name>A0AAC8QF97_9BACT</name>
<dbReference type="InterPro" id="IPR004101">
    <property type="entry name" value="Mur_ligase_C"/>
</dbReference>
<evidence type="ECO:0000313" key="16">
    <source>
        <dbReference type="EMBL" id="REG32299.1"/>
    </source>
</evidence>
<dbReference type="Gene3D" id="3.90.190.20">
    <property type="entry name" value="Mur ligase, C-terminal domain"/>
    <property type="match status" value="1"/>
</dbReference>
<feature type="domain" description="Mur ligase central" evidence="14">
    <location>
        <begin position="117"/>
        <end position="304"/>
    </location>
</feature>
<keyword evidence="6 10" id="KW-0133">Cell shape</keyword>
<keyword evidence="3 10" id="KW-0132">Cell division</keyword>
<proteinExistence type="inferred from homology"/>
<dbReference type="GO" id="GO:0005524">
    <property type="term" value="F:ATP binding"/>
    <property type="evidence" value="ECO:0007669"/>
    <property type="project" value="UniProtKB-UniRule"/>
</dbReference>
<feature type="domain" description="Mur ligase C-terminal" evidence="13">
    <location>
        <begin position="326"/>
        <end position="449"/>
    </location>
</feature>
<sequence length="470" mass="49143">MAVRFTDEQVVQATGATRRGVKPAAEFTAVCTDTRALVPGCLFVALQGERFDAHDFLAQAASAGAAGAVVKKGRALPQLPESLAAGLALYEVEDTLAALGGLGRAHRERFRIPVGAVGGSNGKTTTKEMVGAILSVRGPALKTEGNLNNEVGVPLTLFRLEPSHVAAVVEMGMNRPGEMTRLTRVSKPDAAVITIIQPEHLEGLGSIEGVAEAEGEMFRELPPEAVAVVNVDDPLIPPQAARSRAKKLTFGRAAHADVRLAGVTPRGREGLAVTVHYQGRDWPVKLSFIGEHNALNATGAFALAVALGYSPEECVKGLEAARPYARRLNVVDGLHGVTVVDDCYNANPASMAAALDTLRSLVQPGGRKVAVLGDMLELGPGELEEHAQLGTLAAGKAELVAFFGPRSRKGYEAAGLGHNAAHFTEVEPLLAWLQPQLKAGDVVLVKASRGMRLERVVAGLTGAAAPGGSH</sequence>
<comment type="subcellular location">
    <subcellularLocation>
        <location evidence="10 11">Cytoplasm</location>
    </subcellularLocation>
</comment>